<protein>
    <recommendedName>
        <fullName evidence="3">Nucleotidyltransferase family protein</fullName>
    </recommendedName>
</protein>
<proteinExistence type="predicted"/>
<dbReference type="EMBL" id="FWFD01000009">
    <property type="protein sequence ID" value="SLM85791.1"/>
    <property type="molecule type" value="Genomic_DNA"/>
</dbReference>
<dbReference type="PANTHER" id="PTHR39166:SF1">
    <property type="entry name" value="BLL1166 PROTEIN"/>
    <property type="match status" value="1"/>
</dbReference>
<evidence type="ECO:0008006" key="3">
    <source>
        <dbReference type="Google" id="ProtNLM"/>
    </source>
</evidence>
<reference evidence="2" key="1">
    <citation type="submission" date="2017-02" db="EMBL/GenBank/DDBJ databases">
        <authorList>
            <person name="Dridi B."/>
        </authorList>
    </citation>
    <scope>NUCLEOTIDE SEQUENCE [LARGE SCALE GENOMIC DNA]</scope>
    <source>
        <strain evidence="2">bH819</strain>
    </source>
</reference>
<organism evidence="1 2">
    <name type="scientific">Vagococcus fluvialis bH819</name>
    <dbReference type="NCBI Taxonomy" id="1255619"/>
    <lineage>
        <taxon>Bacteria</taxon>
        <taxon>Bacillati</taxon>
        <taxon>Bacillota</taxon>
        <taxon>Bacilli</taxon>
        <taxon>Lactobacillales</taxon>
        <taxon>Enterococcaceae</taxon>
        <taxon>Vagococcus</taxon>
    </lineage>
</organism>
<dbReference type="InterPro" id="IPR009267">
    <property type="entry name" value="NTP_transf_6"/>
</dbReference>
<dbReference type="OrthoDB" id="1901124at2"/>
<dbReference type="PANTHER" id="PTHR39166">
    <property type="entry name" value="BLL1166 PROTEIN"/>
    <property type="match status" value="1"/>
</dbReference>
<sequence length="190" mass="22616">MTLDEFKQIIRDEPNLMALLNIIEKLELKDCWLCAGTIRNYFWDYLSEKKAPQLTTDVDVIFFDPTITYEETLRLELELKSSYPNYQWELKNQVYMHSHNPNTAPYKSSLDALSKFPERCTAISVRLKEGNIELLAPYGIDDITSFLVQPTPYFEEDSERMFTYQNRVTKKNWQEKWPQLVIKKVRKKMI</sequence>
<evidence type="ECO:0000313" key="1">
    <source>
        <dbReference type="EMBL" id="SLM85791.1"/>
    </source>
</evidence>
<gene>
    <name evidence="1" type="ORF">FM121_06800</name>
</gene>
<dbReference type="Pfam" id="PF06042">
    <property type="entry name" value="NTP_transf_6"/>
    <property type="match status" value="1"/>
</dbReference>
<dbReference type="AlphaFoldDB" id="A0A1X6WN78"/>
<keyword evidence="2" id="KW-1185">Reference proteome</keyword>
<accession>A0A1X6WN78</accession>
<name>A0A1X6WN78_9ENTE</name>
<evidence type="ECO:0000313" key="2">
    <source>
        <dbReference type="Proteomes" id="UP000195918"/>
    </source>
</evidence>
<dbReference type="Proteomes" id="UP000195918">
    <property type="component" value="Unassembled WGS sequence"/>
</dbReference>
<dbReference type="RefSeq" id="WP_086951426.1">
    <property type="nucleotide sequence ID" value="NZ_FWFD01000009.1"/>
</dbReference>